<name>A0AAQ3N039_VIGMU</name>
<keyword evidence="8" id="KW-0547">Nucleotide-binding</keyword>
<keyword evidence="15" id="KW-0862">Zinc</keyword>
<evidence type="ECO:0000256" key="9">
    <source>
        <dbReference type="ARBA" id="ARBA00022777"/>
    </source>
</evidence>
<keyword evidence="11" id="KW-1133">Transmembrane helix</keyword>
<dbReference type="CDD" id="cd14066">
    <property type="entry name" value="STKc_IRAK"/>
    <property type="match status" value="1"/>
</dbReference>
<evidence type="ECO:0000313" key="19">
    <source>
        <dbReference type="Proteomes" id="UP001374535"/>
    </source>
</evidence>
<keyword evidence="10" id="KW-0067">ATP-binding</keyword>
<protein>
    <submittedName>
        <fullName evidence="18">Uncharacterized protein</fullName>
    </submittedName>
</protein>
<dbReference type="AlphaFoldDB" id="A0AAQ3N039"/>
<dbReference type="InterPro" id="IPR000719">
    <property type="entry name" value="Prot_kinase_dom"/>
</dbReference>
<feature type="domain" description="CCHC-type" evidence="17">
    <location>
        <begin position="243"/>
        <end position="259"/>
    </location>
</feature>
<keyword evidence="5" id="KW-0812">Transmembrane</keyword>
<keyword evidence="13" id="KW-0675">Receptor</keyword>
<keyword evidence="15" id="KW-0863">Zinc-finger</keyword>
<dbReference type="Gene3D" id="3.30.200.20">
    <property type="entry name" value="Phosphorylase Kinase, domain 1"/>
    <property type="match status" value="1"/>
</dbReference>
<dbReference type="FunFam" id="3.30.200.20:FF:000217">
    <property type="entry name" value="probable LRR receptor-like serine/threonine-protein kinase At1g53430"/>
    <property type="match status" value="1"/>
</dbReference>
<organism evidence="18 19">
    <name type="scientific">Vigna mungo</name>
    <name type="common">Black gram</name>
    <name type="synonym">Phaseolus mungo</name>
    <dbReference type="NCBI Taxonomy" id="3915"/>
    <lineage>
        <taxon>Eukaryota</taxon>
        <taxon>Viridiplantae</taxon>
        <taxon>Streptophyta</taxon>
        <taxon>Embryophyta</taxon>
        <taxon>Tracheophyta</taxon>
        <taxon>Spermatophyta</taxon>
        <taxon>Magnoliopsida</taxon>
        <taxon>eudicotyledons</taxon>
        <taxon>Gunneridae</taxon>
        <taxon>Pentapetalae</taxon>
        <taxon>rosids</taxon>
        <taxon>fabids</taxon>
        <taxon>Fabales</taxon>
        <taxon>Fabaceae</taxon>
        <taxon>Papilionoideae</taxon>
        <taxon>50 kb inversion clade</taxon>
        <taxon>NPAAA clade</taxon>
        <taxon>indigoferoid/millettioid clade</taxon>
        <taxon>Phaseoleae</taxon>
        <taxon>Vigna</taxon>
    </lineage>
</organism>
<evidence type="ECO:0000256" key="4">
    <source>
        <dbReference type="ARBA" id="ARBA00022679"/>
    </source>
</evidence>
<dbReference type="InterPro" id="IPR036875">
    <property type="entry name" value="Znf_CCHC_sf"/>
</dbReference>
<keyword evidence="12" id="KW-0472">Membrane</keyword>
<dbReference type="GO" id="GO:0004674">
    <property type="term" value="F:protein serine/threonine kinase activity"/>
    <property type="evidence" value="ECO:0007669"/>
    <property type="project" value="UniProtKB-KW"/>
</dbReference>
<dbReference type="GO" id="GO:0003676">
    <property type="term" value="F:nucleic acid binding"/>
    <property type="evidence" value="ECO:0007669"/>
    <property type="project" value="InterPro"/>
</dbReference>
<dbReference type="SUPFAM" id="SSF56112">
    <property type="entry name" value="Protein kinase-like (PK-like)"/>
    <property type="match status" value="1"/>
</dbReference>
<evidence type="ECO:0000256" key="10">
    <source>
        <dbReference type="ARBA" id="ARBA00022840"/>
    </source>
</evidence>
<keyword evidence="6" id="KW-0732">Signal</keyword>
<accession>A0AAQ3N039</accession>
<dbReference type="InterPro" id="IPR052059">
    <property type="entry name" value="CR_Ser/Thr_kinase"/>
</dbReference>
<reference evidence="18 19" key="1">
    <citation type="journal article" date="2023" name="Life. Sci Alliance">
        <title>Evolutionary insights into 3D genome organization and epigenetic landscape of Vigna mungo.</title>
        <authorList>
            <person name="Junaid A."/>
            <person name="Singh B."/>
            <person name="Bhatia S."/>
        </authorList>
    </citation>
    <scope>NUCLEOTIDE SEQUENCE [LARGE SCALE GENOMIC DNA]</scope>
    <source>
        <strain evidence="18">Urdbean</strain>
    </source>
</reference>
<dbReference type="PANTHER" id="PTHR47973">
    <property type="entry name" value="CYSTEINE-RICH RECEPTOR-LIKE PROTEIN KINASE 3"/>
    <property type="match status" value="1"/>
</dbReference>
<dbReference type="Proteomes" id="UP001374535">
    <property type="component" value="Chromosome 8"/>
</dbReference>
<keyword evidence="7" id="KW-0677">Repeat</keyword>
<evidence type="ECO:0000256" key="15">
    <source>
        <dbReference type="PROSITE-ProRule" id="PRU00047"/>
    </source>
</evidence>
<gene>
    <name evidence="18" type="ORF">V8G54_026737</name>
</gene>
<dbReference type="PROSITE" id="PS50011">
    <property type="entry name" value="PROTEIN_KINASE_DOM"/>
    <property type="match status" value="1"/>
</dbReference>
<dbReference type="GO" id="GO:0005524">
    <property type="term" value="F:ATP binding"/>
    <property type="evidence" value="ECO:0007669"/>
    <property type="project" value="UniProtKB-KW"/>
</dbReference>
<evidence type="ECO:0000256" key="5">
    <source>
        <dbReference type="ARBA" id="ARBA00022692"/>
    </source>
</evidence>
<dbReference type="InterPro" id="IPR001878">
    <property type="entry name" value="Znf_CCHC"/>
</dbReference>
<evidence type="ECO:0000256" key="13">
    <source>
        <dbReference type="ARBA" id="ARBA00023170"/>
    </source>
</evidence>
<evidence type="ECO:0000259" key="17">
    <source>
        <dbReference type="PROSITE" id="PS50158"/>
    </source>
</evidence>
<evidence type="ECO:0000256" key="6">
    <source>
        <dbReference type="ARBA" id="ARBA00022729"/>
    </source>
</evidence>
<dbReference type="PROSITE" id="PS00108">
    <property type="entry name" value="PROTEIN_KINASE_ST"/>
    <property type="match status" value="1"/>
</dbReference>
<dbReference type="InterPro" id="IPR001245">
    <property type="entry name" value="Ser-Thr/Tyr_kinase_cat_dom"/>
</dbReference>
<keyword evidence="15" id="KW-0479">Metal-binding</keyword>
<evidence type="ECO:0000256" key="3">
    <source>
        <dbReference type="ARBA" id="ARBA00022553"/>
    </source>
</evidence>
<dbReference type="SUPFAM" id="SSF57756">
    <property type="entry name" value="Retrovirus zinc finger-like domains"/>
    <property type="match status" value="1"/>
</dbReference>
<evidence type="ECO:0000256" key="11">
    <source>
        <dbReference type="ARBA" id="ARBA00022989"/>
    </source>
</evidence>
<keyword evidence="9" id="KW-0418">Kinase</keyword>
<dbReference type="Pfam" id="PF03732">
    <property type="entry name" value="Retrotrans_gag"/>
    <property type="match status" value="1"/>
</dbReference>
<keyword evidence="19" id="KW-1185">Reference proteome</keyword>
<evidence type="ECO:0000256" key="7">
    <source>
        <dbReference type="ARBA" id="ARBA00022737"/>
    </source>
</evidence>
<evidence type="ECO:0000256" key="2">
    <source>
        <dbReference type="ARBA" id="ARBA00022527"/>
    </source>
</evidence>
<evidence type="ECO:0000256" key="14">
    <source>
        <dbReference type="ARBA" id="ARBA00023180"/>
    </source>
</evidence>
<evidence type="ECO:0000256" key="8">
    <source>
        <dbReference type="ARBA" id="ARBA00022741"/>
    </source>
</evidence>
<keyword evidence="4" id="KW-0808">Transferase</keyword>
<evidence type="ECO:0000256" key="12">
    <source>
        <dbReference type="ARBA" id="ARBA00023136"/>
    </source>
</evidence>
<dbReference type="GO" id="GO:0008270">
    <property type="term" value="F:zinc ion binding"/>
    <property type="evidence" value="ECO:0007669"/>
    <property type="project" value="UniProtKB-KW"/>
</dbReference>
<dbReference type="InterPro" id="IPR005162">
    <property type="entry name" value="Retrotrans_gag_dom"/>
</dbReference>
<evidence type="ECO:0000313" key="18">
    <source>
        <dbReference type="EMBL" id="WVZ00668.1"/>
    </source>
</evidence>
<sequence length="655" mass="74663">MARRPNTSNPTSSIEGMINVMQQQHAAQVPQNHDCLSDFMMHNPSKFNGEATPDEADAWIRKIEKIFKAIACPEKQKLVYASFLLVDGADYWWDGMQQMMEARCEAINWASFRTRFLERYFPDSYKFQREAEFLVLQQGKMTVQTYVDRFEYLARFVSQKMSEEYRCRRFQGGLRPELRIVIVPLKIKEFPTLVEKTKMVEQLQVDLSLDVRTQKGSFSGEKQQRKPYDRPQQFSCGKTDGKRCFICNNLGHFARACSERKLVTGPQQQKSSGGKPTAARRAFVMSDVKAAQSDLRDTKLQTGVFTLHEIKVATNNFDVSNKIGEGGFGPVYKGILPNGKPVAVKQLSSNSDQGTREFINEIGMISALQHPNLVKLYGCCVEGDQLLLVYEYMENNSLEHALFDSEDRHLKLNWATRKNICIGIARGLAFLHEESRLKVVHRDFKTSNVLLDEDLNPKISDFGLARLRVGDNTHISTRTAGTWGYMAPEYAMHGYLTEKADVFSFGVVISEIVSGKRNTIRQSKGEAFNLLDWARLLNERGNIMELVDPKLNLYFYNEIRLVIKVALHCTHVNSSYRPSMSSVLSMLEGRTMVPEFASQCSEVMDEMKLELMKEYYSEMDENKTNNRRSLSLTKGVPWTDSSSTATDINVAHLDA</sequence>
<keyword evidence="2" id="KW-0723">Serine/threonine-protein kinase</keyword>
<dbReference type="PROSITE" id="PS50158">
    <property type="entry name" value="ZF_CCHC"/>
    <property type="match status" value="1"/>
</dbReference>
<dbReference type="InterPro" id="IPR011009">
    <property type="entry name" value="Kinase-like_dom_sf"/>
</dbReference>
<proteinExistence type="predicted"/>
<keyword evidence="14" id="KW-0325">Glycoprotein</keyword>
<dbReference type="GO" id="GO:0016020">
    <property type="term" value="C:membrane"/>
    <property type="evidence" value="ECO:0007669"/>
    <property type="project" value="UniProtKB-SubCell"/>
</dbReference>
<feature type="domain" description="Protein kinase" evidence="16">
    <location>
        <begin position="317"/>
        <end position="596"/>
    </location>
</feature>
<dbReference type="InterPro" id="IPR008271">
    <property type="entry name" value="Ser/Thr_kinase_AS"/>
</dbReference>
<dbReference type="EMBL" id="CP144693">
    <property type="protein sequence ID" value="WVZ00668.1"/>
    <property type="molecule type" value="Genomic_DNA"/>
</dbReference>
<comment type="subcellular location">
    <subcellularLocation>
        <location evidence="1">Membrane</location>
        <topology evidence="1">Single-pass membrane protein</topology>
    </subcellularLocation>
</comment>
<evidence type="ECO:0000259" key="16">
    <source>
        <dbReference type="PROSITE" id="PS50011"/>
    </source>
</evidence>
<dbReference type="Pfam" id="PF07714">
    <property type="entry name" value="PK_Tyr_Ser-Thr"/>
    <property type="match status" value="1"/>
</dbReference>
<evidence type="ECO:0000256" key="1">
    <source>
        <dbReference type="ARBA" id="ARBA00004167"/>
    </source>
</evidence>
<dbReference type="Gene3D" id="4.10.60.10">
    <property type="entry name" value="Zinc finger, CCHC-type"/>
    <property type="match status" value="1"/>
</dbReference>
<dbReference type="Gene3D" id="1.10.510.10">
    <property type="entry name" value="Transferase(Phosphotransferase) domain 1"/>
    <property type="match status" value="1"/>
</dbReference>
<keyword evidence="3" id="KW-0597">Phosphoprotein</keyword>
<dbReference type="FunFam" id="1.10.510.10:FF:000044">
    <property type="entry name" value="Putative LRR receptor-like serine/threonine-protein kinase"/>
    <property type="match status" value="1"/>
</dbReference>